<evidence type="ECO:0000256" key="3">
    <source>
        <dbReference type="ARBA" id="ARBA00022630"/>
    </source>
</evidence>
<comment type="cofactor">
    <cofactor evidence="1">
        <name>FAD</name>
        <dbReference type="ChEBI" id="CHEBI:57692"/>
    </cofactor>
</comment>
<reference evidence="10" key="3">
    <citation type="submission" date="2015-04" db="UniProtKB">
        <authorList>
            <consortium name="EnsemblPlants"/>
        </authorList>
    </citation>
    <scope>IDENTIFICATION</scope>
    <source>
        <strain evidence="10">cv. Jemalong A17</strain>
    </source>
</reference>
<keyword evidence="6" id="KW-0325">Glycoprotein</keyword>
<dbReference type="GO" id="GO:0071949">
    <property type="term" value="F:FAD binding"/>
    <property type="evidence" value="ECO:0007669"/>
    <property type="project" value="InterPro"/>
</dbReference>
<dbReference type="STRING" id="3880.G7JRU6"/>
<keyword evidence="11" id="KW-1185">Reference proteome</keyword>
<dbReference type="InterPro" id="IPR036318">
    <property type="entry name" value="FAD-bd_PCMH-like_sf"/>
</dbReference>
<dbReference type="PaxDb" id="3880-AES90437"/>
<dbReference type="FunFam" id="3.40.462.20:FF:000001">
    <property type="entry name" value="Berberine bridge enzyme-like 15"/>
    <property type="match status" value="1"/>
</dbReference>
<evidence type="ECO:0000256" key="6">
    <source>
        <dbReference type="ARBA" id="ARBA00023180"/>
    </source>
</evidence>
<evidence type="ECO:0000256" key="1">
    <source>
        <dbReference type="ARBA" id="ARBA00001974"/>
    </source>
</evidence>
<gene>
    <name evidence="9" type="ordered locus">MTR_4g091170</name>
</gene>
<dbReference type="EnsemblPlants" id="AES90437">
    <property type="protein sequence ID" value="AES90437"/>
    <property type="gene ID" value="MTR_4g091170"/>
</dbReference>
<evidence type="ECO:0000256" key="4">
    <source>
        <dbReference type="ARBA" id="ARBA00022729"/>
    </source>
</evidence>
<sequence>MHASSTFSNDQILGRRNANVHDTFCCANPTNYSFSLICGNRSLQHQNPLRSLPPPGSEITVTTSTMMVDNSSYDVGETDDSYMVAATTTTTMTVMMKITSATQQTLKPLAIITVKDSSHVQVTVKCAKSNNIQIRIRSGGHDYEGLSNVSDMPYVIIDLLHLNSIDVNLEEETAWVESGAILGKIYYTIAMKNNSLAFPSGVCFSVGAGGQLSSAGHGNLMRKFGLSIDNTIDAKIVDVNGNILDRRSIEKDLFWAIRGGGGASFGVILSWKLKLIQVTLEVTVFNVKRNVNEDVTDVFYKWQLIAPKLHKDLFIRAQHNVVQIGEHGEKVVQVSFIGQFLGTIERLLPLINESFPELGLKKSDCSSMSWINSTFFDPKPVYFKGKSDYVKKPIPREALKSMWKLMIEGETLSMQWNPYGGRMEEISPSKTPFPHRAGNLFMIQYFNSWTEECPKTIERHVNFSRLFYEFMTPYVSNSPTEALLNYRDVDIGANHPSNLTKIDVARTYGSKYFKENFERLVSVKTKVDPDNFFRHEQSIPSREGKERLSRGKEEKPFPCLGGKKPTKRRKGGLM</sequence>
<keyword evidence="5" id="KW-0274">FAD</keyword>
<reference evidence="9 11" key="1">
    <citation type="journal article" date="2011" name="Nature">
        <title>The Medicago genome provides insight into the evolution of rhizobial symbioses.</title>
        <authorList>
            <person name="Young N.D."/>
            <person name="Debelle F."/>
            <person name="Oldroyd G.E."/>
            <person name="Geurts R."/>
            <person name="Cannon S.B."/>
            <person name="Udvardi M.K."/>
            <person name="Benedito V.A."/>
            <person name="Mayer K.F."/>
            <person name="Gouzy J."/>
            <person name="Schoof H."/>
            <person name="Van de Peer Y."/>
            <person name="Proost S."/>
            <person name="Cook D.R."/>
            <person name="Meyers B.C."/>
            <person name="Spannagl M."/>
            <person name="Cheung F."/>
            <person name="De Mita S."/>
            <person name="Krishnakumar V."/>
            <person name="Gundlach H."/>
            <person name="Zhou S."/>
            <person name="Mudge J."/>
            <person name="Bharti A.K."/>
            <person name="Murray J.D."/>
            <person name="Naoumkina M.A."/>
            <person name="Rosen B."/>
            <person name="Silverstein K.A."/>
            <person name="Tang H."/>
            <person name="Rombauts S."/>
            <person name="Zhao P.X."/>
            <person name="Zhou P."/>
            <person name="Barbe V."/>
            <person name="Bardou P."/>
            <person name="Bechner M."/>
            <person name="Bellec A."/>
            <person name="Berger A."/>
            <person name="Berges H."/>
            <person name="Bidwell S."/>
            <person name="Bisseling T."/>
            <person name="Choisne N."/>
            <person name="Couloux A."/>
            <person name="Denny R."/>
            <person name="Deshpande S."/>
            <person name="Dai X."/>
            <person name="Doyle J.J."/>
            <person name="Dudez A.M."/>
            <person name="Farmer A.D."/>
            <person name="Fouteau S."/>
            <person name="Franken C."/>
            <person name="Gibelin C."/>
            <person name="Gish J."/>
            <person name="Goldstein S."/>
            <person name="Gonzalez A.J."/>
            <person name="Green P.J."/>
            <person name="Hallab A."/>
            <person name="Hartog M."/>
            <person name="Hua A."/>
            <person name="Humphray S.J."/>
            <person name="Jeong D.H."/>
            <person name="Jing Y."/>
            <person name="Jocker A."/>
            <person name="Kenton S.M."/>
            <person name="Kim D.J."/>
            <person name="Klee K."/>
            <person name="Lai H."/>
            <person name="Lang C."/>
            <person name="Lin S."/>
            <person name="Macmil S.L."/>
            <person name="Magdelenat G."/>
            <person name="Matthews L."/>
            <person name="McCorrison J."/>
            <person name="Monaghan E.L."/>
            <person name="Mun J.H."/>
            <person name="Najar F.Z."/>
            <person name="Nicholson C."/>
            <person name="Noirot C."/>
            <person name="O'Bleness M."/>
            <person name="Paule C.R."/>
            <person name="Poulain J."/>
            <person name="Prion F."/>
            <person name="Qin B."/>
            <person name="Qu C."/>
            <person name="Retzel E.F."/>
            <person name="Riddle C."/>
            <person name="Sallet E."/>
            <person name="Samain S."/>
            <person name="Samson N."/>
            <person name="Sanders I."/>
            <person name="Saurat O."/>
            <person name="Scarpelli C."/>
            <person name="Schiex T."/>
            <person name="Segurens B."/>
            <person name="Severin A.J."/>
            <person name="Sherrier D.J."/>
            <person name="Shi R."/>
            <person name="Sims S."/>
            <person name="Singer S.R."/>
            <person name="Sinharoy S."/>
            <person name="Sterck L."/>
            <person name="Viollet A."/>
            <person name="Wang B.B."/>
            <person name="Wang K."/>
            <person name="Wang M."/>
            <person name="Wang X."/>
            <person name="Warfsmann J."/>
            <person name="Weissenbach J."/>
            <person name="White D.D."/>
            <person name="White J.D."/>
            <person name="Wiley G.B."/>
            <person name="Wincker P."/>
            <person name="Xing Y."/>
            <person name="Yang L."/>
            <person name="Yao Z."/>
            <person name="Ying F."/>
            <person name="Zhai J."/>
            <person name="Zhou L."/>
            <person name="Zuber A."/>
            <person name="Denarie J."/>
            <person name="Dixon R.A."/>
            <person name="May G.D."/>
            <person name="Schwartz D.C."/>
            <person name="Rogers J."/>
            <person name="Quetier F."/>
            <person name="Town C.D."/>
            <person name="Roe B.A."/>
        </authorList>
    </citation>
    <scope>NUCLEOTIDE SEQUENCE [LARGE SCALE GENOMIC DNA]</scope>
    <source>
        <strain evidence="9">A17</strain>
        <strain evidence="10 11">cv. Jemalong A17</strain>
    </source>
</reference>
<evidence type="ECO:0000256" key="2">
    <source>
        <dbReference type="ARBA" id="ARBA00005466"/>
    </source>
</evidence>
<dbReference type="SUPFAM" id="SSF56176">
    <property type="entry name" value="FAD-binding/transporter-associated domain-like"/>
    <property type="match status" value="1"/>
</dbReference>
<dbReference type="eggNOG" id="ENOG502QVGN">
    <property type="taxonomic scope" value="Eukaryota"/>
</dbReference>
<dbReference type="InterPro" id="IPR016169">
    <property type="entry name" value="FAD-bd_PCMH_sub2"/>
</dbReference>
<dbReference type="PANTHER" id="PTHR32448">
    <property type="entry name" value="OS08G0158400 PROTEIN"/>
    <property type="match status" value="1"/>
</dbReference>
<evidence type="ECO:0000256" key="5">
    <source>
        <dbReference type="ARBA" id="ARBA00022827"/>
    </source>
</evidence>
<evidence type="ECO:0000313" key="9">
    <source>
        <dbReference type="EMBL" id="AES90437.1"/>
    </source>
</evidence>
<dbReference type="Pfam" id="PF08031">
    <property type="entry name" value="BBE"/>
    <property type="match status" value="1"/>
</dbReference>
<dbReference type="InterPro" id="IPR006094">
    <property type="entry name" value="Oxid_FAD_bind_N"/>
</dbReference>
<accession>G7JRU6</accession>
<feature type="region of interest" description="Disordered" evidence="7">
    <location>
        <begin position="534"/>
        <end position="574"/>
    </location>
</feature>
<dbReference type="Gene3D" id="3.30.465.10">
    <property type="match status" value="1"/>
</dbReference>
<feature type="compositionally biased region" description="Basic residues" evidence="7">
    <location>
        <begin position="564"/>
        <end position="574"/>
    </location>
</feature>
<dbReference type="HOGENOM" id="CLU_018354_6_0_1"/>
<reference evidence="9 11" key="2">
    <citation type="journal article" date="2014" name="BMC Genomics">
        <title>An improved genome release (version Mt4.0) for the model legume Medicago truncatula.</title>
        <authorList>
            <person name="Tang H."/>
            <person name="Krishnakumar V."/>
            <person name="Bidwell S."/>
            <person name="Rosen B."/>
            <person name="Chan A."/>
            <person name="Zhou S."/>
            <person name="Gentzbittel L."/>
            <person name="Childs K.L."/>
            <person name="Yandell M."/>
            <person name="Gundlach H."/>
            <person name="Mayer K.F."/>
            <person name="Schwartz D.C."/>
            <person name="Town C.D."/>
        </authorList>
    </citation>
    <scope>GENOME REANNOTATION</scope>
    <source>
        <strain evidence="10 11">cv. Jemalong A17</strain>
    </source>
</reference>
<dbReference type="GO" id="GO:0016491">
    <property type="term" value="F:oxidoreductase activity"/>
    <property type="evidence" value="ECO:0007669"/>
    <property type="project" value="InterPro"/>
</dbReference>
<dbReference type="InterPro" id="IPR016166">
    <property type="entry name" value="FAD-bd_PCMH"/>
</dbReference>
<feature type="compositionally biased region" description="Basic and acidic residues" evidence="7">
    <location>
        <begin position="534"/>
        <end position="556"/>
    </location>
</feature>
<dbReference type="InterPro" id="IPR016167">
    <property type="entry name" value="FAD-bd_PCMH_sub1"/>
</dbReference>
<evidence type="ECO:0000256" key="7">
    <source>
        <dbReference type="SAM" id="MobiDB-lite"/>
    </source>
</evidence>
<keyword evidence="3" id="KW-0285">Flavoprotein</keyword>
<dbReference type="Gene3D" id="3.40.462.20">
    <property type="match status" value="1"/>
</dbReference>
<dbReference type="Gene3D" id="3.30.43.10">
    <property type="entry name" value="Uridine Diphospho-n-acetylenolpyruvylglucosamine Reductase, domain 2"/>
    <property type="match status" value="1"/>
</dbReference>
<keyword evidence="4" id="KW-0732">Signal</keyword>
<proteinExistence type="inferred from homology"/>
<dbReference type="AlphaFoldDB" id="G7JRU6"/>
<dbReference type="Pfam" id="PF01565">
    <property type="entry name" value="FAD_binding_4"/>
    <property type="match status" value="1"/>
</dbReference>
<dbReference type="PROSITE" id="PS51387">
    <property type="entry name" value="FAD_PCMH"/>
    <property type="match status" value="1"/>
</dbReference>
<organism evidence="9 11">
    <name type="scientific">Medicago truncatula</name>
    <name type="common">Barrel medic</name>
    <name type="synonym">Medicago tribuloides</name>
    <dbReference type="NCBI Taxonomy" id="3880"/>
    <lineage>
        <taxon>Eukaryota</taxon>
        <taxon>Viridiplantae</taxon>
        <taxon>Streptophyta</taxon>
        <taxon>Embryophyta</taxon>
        <taxon>Tracheophyta</taxon>
        <taxon>Spermatophyta</taxon>
        <taxon>Magnoliopsida</taxon>
        <taxon>eudicotyledons</taxon>
        <taxon>Gunneridae</taxon>
        <taxon>Pentapetalae</taxon>
        <taxon>rosids</taxon>
        <taxon>fabids</taxon>
        <taxon>Fabales</taxon>
        <taxon>Fabaceae</taxon>
        <taxon>Papilionoideae</taxon>
        <taxon>50 kb inversion clade</taxon>
        <taxon>NPAAA clade</taxon>
        <taxon>Hologalegina</taxon>
        <taxon>IRL clade</taxon>
        <taxon>Trifolieae</taxon>
        <taxon>Medicago</taxon>
    </lineage>
</organism>
<dbReference type="Proteomes" id="UP000002051">
    <property type="component" value="Chromosome 4"/>
</dbReference>
<evidence type="ECO:0000259" key="8">
    <source>
        <dbReference type="PROSITE" id="PS51387"/>
    </source>
</evidence>
<comment type="similarity">
    <text evidence="2">Belongs to the oxygen-dependent FAD-linked oxidoreductase family.</text>
</comment>
<evidence type="ECO:0000313" key="10">
    <source>
        <dbReference type="EnsemblPlants" id="AES90437"/>
    </source>
</evidence>
<name>G7JRU6_MEDTR</name>
<dbReference type="InterPro" id="IPR012951">
    <property type="entry name" value="BBE"/>
</dbReference>
<dbReference type="EMBL" id="CM001220">
    <property type="protein sequence ID" value="AES90437.1"/>
    <property type="molecule type" value="Genomic_DNA"/>
</dbReference>
<evidence type="ECO:0000313" key="11">
    <source>
        <dbReference type="Proteomes" id="UP000002051"/>
    </source>
</evidence>
<protein>
    <submittedName>
        <fullName evidence="9">FAD-binding berberine family protein</fullName>
    </submittedName>
</protein>
<feature type="domain" description="FAD-binding PCMH-type" evidence="8">
    <location>
        <begin position="104"/>
        <end position="278"/>
    </location>
</feature>
<dbReference type="OMA" id="IFIRAMP"/>